<evidence type="ECO:0000256" key="6">
    <source>
        <dbReference type="ARBA" id="ARBA00022763"/>
    </source>
</evidence>
<evidence type="ECO:0000256" key="13">
    <source>
        <dbReference type="SAM" id="MobiDB-lite"/>
    </source>
</evidence>
<evidence type="ECO:0000256" key="7">
    <source>
        <dbReference type="ARBA" id="ARBA00022840"/>
    </source>
</evidence>
<keyword evidence="16" id="KW-1185">Reference proteome</keyword>
<feature type="region of interest" description="Disordered" evidence="13">
    <location>
        <begin position="1"/>
        <end position="46"/>
    </location>
</feature>
<evidence type="ECO:0000259" key="14">
    <source>
        <dbReference type="Pfam" id="PF02463"/>
    </source>
</evidence>
<sequence>MARKHFTSEDEDAGQQRKRSRQDDPSQDLGHNEEDQESHSEYECDEAEDKALYEAAAEMAKRAPKAGAVRHAGAIEQLELFKFMCHDYLVIDFGPQANFIIGANGSGKSAVLAGITLGLGGKAATTDRASSLKGHIKHGATRAEIKLTMSNRGEDAFRPDIYGETIIIERIITVDGGGQYKLRSGRDKKIISAKKEELQAILDHFMIQVDNPLNVLNQNDSKTFLSASSSKDKYGLFIRGTQLQQLTNEYEEIQTNITTAKMLLDNKQSDLSTIHERAKSARSTLKIVEQATEHENRIGLLQRELAWAYVTEAEVEKAKAAGKVQEEEQLIPQCEEELNKTQVKLDELNGQMAALTAKMSEQNDEELDTKRTELKEILKNRHKDIKDITNELREQDSTAKKLRTQLTDQQRLIDAENEKASRNTDTTRREALNRREECENEYKAQEGRLAELRSEITSMKAQLVSVKTRATELKNEIERAQRDINSTQKDLEEARRAQNNRLSAFGRSAEAVSRDVDASHWNNKPLGPLGIHLQCKDPKWASVIDTILGHNLSAYLVDNIDDENRLRKILQKHRSWSSIIRSSYDLFDYSSGEPDPRYLTVLRMLTFDDEYVKRALINNAKIERTILVEHRREGDPIMCLPREERRNVDRCYTIDGFEVGGAGTGKMVTALNMKRGASRLSNDHTAYIAERTEEFRNKQESKQQLTVELSNANQEAELIANKIRRSETEQTAIKTTLRQLKHRKNQLDDEIAESTSSNLAALEAIRDDLKGELDLATTQFQELYRRQGELKNELRPVLEEKERIDVYFASKQEEEKALQNELLQLEASRSTLKNDLKHWQDSLAKHRGLLTESKNEFQVACEKVLTVTAQATEFCGSDQVIDTVKPTKKLISDIEKHTKALKSTEARFGKNLDDIRAECQDATIAYQKATTQYNELRAAIKILRHALQLRKNKWHQFRAHITVRAKMKFINHLSNRGYTGKLNFDHLHQRLEVQVDTNSEELKQAKMRDPKGLSGGERSFSTISLLLTLWDAVNCPIRCLDEFDVFMDLSHRKVATRMMIDSAKEANEVQYIFITPQDMSSTSFGPETRISRMGDPERERGTLGAGVR</sequence>
<feature type="domain" description="RecF/RecN/SMC N-terminal" evidence="14">
    <location>
        <begin position="76"/>
        <end position="1077"/>
    </location>
</feature>
<feature type="compositionally biased region" description="Basic and acidic residues" evidence="13">
    <location>
        <begin position="30"/>
        <end position="42"/>
    </location>
</feature>
<dbReference type="PANTHER" id="PTHR19306:SF6">
    <property type="entry name" value="STRUCTURAL MAINTENANCE OF CHROMOSOMES PROTEIN 6"/>
    <property type="match status" value="1"/>
</dbReference>
<keyword evidence="11" id="KW-0539">Nucleus</keyword>
<reference evidence="15" key="1">
    <citation type="submission" date="2013-11" db="EMBL/GenBank/DDBJ databases">
        <title>Genome sequence of the fusiform rust pathogen reveals effectors for host alternation and coevolution with pine.</title>
        <authorList>
            <consortium name="DOE Joint Genome Institute"/>
            <person name="Smith K."/>
            <person name="Pendleton A."/>
            <person name="Kubisiak T."/>
            <person name="Anderson C."/>
            <person name="Salamov A."/>
            <person name="Aerts A."/>
            <person name="Riley R."/>
            <person name="Clum A."/>
            <person name="Lindquist E."/>
            <person name="Ence D."/>
            <person name="Campbell M."/>
            <person name="Kronenberg Z."/>
            <person name="Feau N."/>
            <person name="Dhillon B."/>
            <person name="Hamelin R."/>
            <person name="Burleigh J."/>
            <person name="Smith J."/>
            <person name="Yandell M."/>
            <person name="Nelson C."/>
            <person name="Grigoriev I."/>
            <person name="Davis J."/>
        </authorList>
    </citation>
    <scope>NUCLEOTIDE SEQUENCE</scope>
    <source>
        <strain evidence="15">G11</strain>
    </source>
</reference>
<feature type="region of interest" description="Disordered" evidence="13">
    <location>
        <begin position="1082"/>
        <end position="1108"/>
    </location>
</feature>
<keyword evidence="4" id="KW-0158">Chromosome</keyword>
<keyword evidence="5" id="KW-0547">Nucleotide-binding</keyword>
<dbReference type="GO" id="GO:0035861">
    <property type="term" value="C:site of double-strand break"/>
    <property type="evidence" value="ECO:0007669"/>
    <property type="project" value="TreeGrafter"/>
</dbReference>
<keyword evidence="9" id="KW-0233">DNA recombination</keyword>
<evidence type="ECO:0000256" key="3">
    <source>
        <dbReference type="ARBA" id="ARBA00006793"/>
    </source>
</evidence>
<evidence type="ECO:0000313" key="16">
    <source>
        <dbReference type="Proteomes" id="UP000886653"/>
    </source>
</evidence>
<evidence type="ECO:0000256" key="11">
    <source>
        <dbReference type="ARBA" id="ARBA00023242"/>
    </source>
</evidence>
<evidence type="ECO:0000256" key="8">
    <source>
        <dbReference type="ARBA" id="ARBA00023054"/>
    </source>
</evidence>
<evidence type="ECO:0000256" key="2">
    <source>
        <dbReference type="ARBA" id="ARBA00004286"/>
    </source>
</evidence>
<dbReference type="InterPro" id="IPR027417">
    <property type="entry name" value="P-loop_NTPase"/>
</dbReference>
<dbReference type="SUPFAM" id="SSF52540">
    <property type="entry name" value="P-loop containing nucleoside triphosphate hydrolases"/>
    <property type="match status" value="1"/>
</dbReference>
<dbReference type="OrthoDB" id="10072614at2759"/>
<proteinExistence type="inferred from homology"/>
<comment type="similarity">
    <text evidence="3">Belongs to the SMC family. SMC6 subfamily.</text>
</comment>
<gene>
    <name evidence="15" type="ORF">CROQUDRAFT_104465</name>
</gene>
<evidence type="ECO:0000256" key="9">
    <source>
        <dbReference type="ARBA" id="ARBA00023172"/>
    </source>
</evidence>
<keyword evidence="8 12" id="KW-0175">Coiled coil</keyword>
<dbReference type="Pfam" id="PF02463">
    <property type="entry name" value="SMC_N"/>
    <property type="match status" value="1"/>
</dbReference>
<comment type="caution">
    <text evidence="15">The sequence shown here is derived from an EMBL/GenBank/DDBJ whole genome shotgun (WGS) entry which is preliminary data.</text>
</comment>
<dbReference type="EMBL" id="MU167221">
    <property type="protein sequence ID" value="KAG0150161.1"/>
    <property type="molecule type" value="Genomic_DNA"/>
</dbReference>
<feature type="coiled-coil region" evidence="12">
    <location>
        <begin position="912"/>
        <end position="946"/>
    </location>
</feature>
<dbReference type="GO" id="GO:0000724">
    <property type="term" value="P:double-strand break repair via homologous recombination"/>
    <property type="evidence" value="ECO:0007669"/>
    <property type="project" value="TreeGrafter"/>
</dbReference>
<comment type="subcellular location">
    <subcellularLocation>
        <location evidence="2">Chromosome</location>
    </subcellularLocation>
    <subcellularLocation>
        <location evidence="1">Nucleus</location>
    </subcellularLocation>
</comment>
<dbReference type="GO" id="GO:0030915">
    <property type="term" value="C:Smc5-Smc6 complex"/>
    <property type="evidence" value="ECO:0007669"/>
    <property type="project" value="TreeGrafter"/>
</dbReference>
<keyword evidence="6" id="KW-0227">DNA damage</keyword>
<dbReference type="GO" id="GO:0003684">
    <property type="term" value="F:damaged DNA binding"/>
    <property type="evidence" value="ECO:0007669"/>
    <property type="project" value="TreeGrafter"/>
</dbReference>
<keyword evidence="10" id="KW-0234">DNA repair</keyword>
<dbReference type="Proteomes" id="UP000886653">
    <property type="component" value="Unassembled WGS sequence"/>
</dbReference>
<evidence type="ECO:0000256" key="10">
    <source>
        <dbReference type="ARBA" id="ARBA00023204"/>
    </source>
</evidence>
<evidence type="ECO:0000256" key="12">
    <source>
        <dbReference type="SAM" id="Coils"/>
    </source>
</evidence>
<feature type="coiled-coil region" evidence="12">
    <location>
        <begin position="310"/>
        <end position="497"/>
    </location>
</feature>
<dbReference type="AlphaFoldDB" id="A0A9P6NN19"/>
<dbReference type="GO" id="GO:0005634">
    <property type="term" value="C:nucleus"/>
    <property type="evidence" value="ECO:0007669"/>
    <property type="project" value="UniProtKB-SubCell"/>
</dbReference>
<dbReference type="Gene3D" id="3.40.50.300">
    <property type="entry name" value="P-loop containing nucleotide triphosphate hydrolases"/>
    <property type="match status" value="2"/>
</dbReference>
<dbReference type="PANTHER" id="PTHR19306">
    <property type="entry name" value="STRUCTURAL MAINTENANCE OF CHROMOSOMES 5,6 SMC5, SMC6"/>
    <property type="match status" value="1"/>
</dbReference>
<name>A0A9P6NN19_9BASI</name>
<dbReference type="GO" id="GO:0005524">
    <property type="term" value="F:ATP binding"/>
    <property type="evidence" value="ECO:0007669"/>
    <property type="project" value="UniProtKB-KW"/>
</dbReference>
<evidence type="ECO:0000313" key="15">
    <source>
        <dbReference type="EMBL" id="KAG0150161.1"/>
    </source>
</evidence>
<evidence type="ECO:0000256" key="5">
    <source>
        <dbReference type="ARBA" id="ARBA00022741"/>
    </source>
</evidence>
<feature type="compositionally biased region" description="Basic and acidic residues" evidence="13">
    <location>
        <begin position="1089"/>
        <end position="1101"/>
    </location>
</feature>
<evidence type="ECO:0000256" key="4">
    <source>
        <dbReference type="ARBA" id="ARBA00022454"/>
    </source>
</evidence>
<protein>
    <recommendedName>
        <fullName evidence="14">RecF/RecN/SMC N-terminal domain-containing protein</fullName>
    </recommendedName>
</protein>
<feature type="coiled-coil region" evidence="12">
    <location>
        <begin position="695"/>
        <end position="835"/>
    </location>
</feature>
<dbReference type="GO" id="GO:0003697">
    <property type="term" value="F:single-stranded DNA binding"/>
    <property type="evidence" value="ECO:0007669"/>
    <property type="project" value="TreeGrafter"/>
</dbReference>
<organism evidence="15 16">
    <name type="scientific">Cronartium quercuum f. sp. fusiforme G11</name>
    <dbReference type="NCBI Taxonomy" id="708437"/>
    <lineage>
        <taxon>Eukaryota</taxon>
        <taxon>Fungi</taxon>
        <taxon>Dikarya</taxon>
        <taxon>Basidiomycota</taxon>
        <taxon>Pucciniomycotina</taxon>
        <taxon>Pucciniomycetes</taxon>
        <taxon>Pucciniales</taxon>
        <taxon>Coleosporiaceae</taxon>
        <taxon>Cronartium</taxon>
    </lineage>
</organism>
<keyword evidence="7" id="KW-0067">ATP-binding</keyword>
<accession>A0A9P6NN19</accession>
<evidence type="ECO:0000256" key="1">
    <source>
        <dbReference type="ARBA" id="ARBA00004123"/>
    </source>
</evidence>
<dbReference type="InterPro" id="IPR003395">
    <property type="entry name" value="RecF/RecN/SMC_N"/>
</dbReference>